<keyword evidence="2" id="KW-1185">Reference proteome</keyword>
<dbReference type="HOGENOM" id="CLU_1217525_0_0_2"/>
<evidence type="ECO:0000313" key="1">
    <source>
        <dbReference type="EMBL" id="ABW01005.1"/>
    </source>
</evidence>
<protein>
    <recommendedName>
        <fullName evidence="3">PIN domain-containing protein</fullName>
    </recommendedName>
</protein>
<dbReference type="AlphaFoldDB" id="A8MA73"/>
<dbReference type="EMBL" id="CP000852">
    <property type="protein sequence ID" value="ABW01005.1"/>
    <property type="molecule type" value="Genomic_DNA"/>
</dbReference>
<proteinExistence type="predicted"/>
<evidence type="ECO:0008006" key="3">
    <source>
        <dbReference type="Google" id="ProtNLM"/>
    </source>
</evidence>
<reference evidence="1 2" key="1">
    <citation type="submission" date="2007-10" db="EMBL/GenBank/DDBJ databases">
        <title>Complete sequence of Caldivirga maquilingensis IC-167.</title>
        <authorList>
            <consortium name="US DOE Joint Genome Institute"/>
            <person name="Copeland A."/>
            <person name="Lucas S."/>
            <person name="Lapidus A."/>
            <person name="Barry K."/>
            <person name="Glavina del Rio T."/>
            <person name="Dalin E."/>
            <person name="Tice H."/>
            <person name="Pitluck S."/>
            <person name="Saunders E."/>
            <person name="Brettin T."/>
            <person name="Bruce D."/>
            <person name="Detter J.C."/>
            <person name="Han C."/>
            <person name="Schmutz J."/>
            <person name="Larimer F."/>
            <person name="Land M."/>
            <person name="Hauser L."/>
            <person name="Kyrpides N."/>
            <person name="Ivanova N."/>
            <person name="Biddle J.F."/>
            <person name="Zhang Z."/>
            <person name="Fitz-Gibbon S.T."/>
            <person name="Lowe T.M."/>
            <person name="Saltikov C."/>
            <person name="House C.H."/>
            <person name="Richardson P."/>
        </authorList>
    </citation>
    <scope>NUCLEOTIDE SEQUENCE [LARGE SCALE GENOMIC DNA]</scope>
    <source>
        <strain evidence="2">ATCC 700844 / DSM 13496 / JCM 10307 / IC-167</strain>
    </source>
</reference>
<sequence length="227" mass="26674">MNGESRCRYILDTSLIIDFIVNNLLNKYIISEGNVINNFASYILDILRRAKISEICIINLIAYEFLNKIIDKIIEIKLPITELQKISNNDVESFIDRIRDDFMNIGFGYINVSWSDIELASNIYNRIRHKIPRKERKTLIHKLGIGRDLLYFIISSRNNAMYITKDENFVKGLISIRNMPDLDISYNEEEERYDLSLLIKNYDVNIKDKNIDKCMIKGKIQLIKIIN</sequence>
<dbReference type="GeneID" id="5709515"/>
<dbReference type="KEGG" id="cma:Cmaq_0156"/>
<dbReference type="RefSeq" id="WP_012185225.1">
    <property type="nucleotide sequence ID" value="NC_009954.1"/>
</dbReference>
<dbReference type="Proteomes" id="UP000001137">
    <property type="component" value="Chromosome"/>
</dbReference>
<organism evidence="1 2">
    <name type="scientific">Caldivirga maquilingensis (strain ATCC 700844 / DSM 13496 / JCM 10307 / IC-167)</name>
    <dbReference type="NCBI Taxonomy" id="397948"/>
    <lineage>
        <taxon>Archaea</taxon>
        <taxon>Thermoproteota</taxon>
        <taxon>Thermoprotei</taxon>
        <taxon>Thermoproteales</taxon>
        <taxon>Thermoproteaceae</taxon>
        <taxon>Caldivirga</taxon>
    </lineage>
</organism>
<evidence type="ECO:0000313" key="2">
    <source>
        <dbReference type="Proteomes" id="UP000001137"/>
    </source>
</evidence>
<name>A8MA73_CALMQ</name>
<gene>
    <name evidence="1" type="ordered locus">Cmaq_0156</name>
</gene>
<accession>A8MA73</accession>